<dbReference type="Proteomes" id="UP001159427">
    <property type="component" value="Unassembled WGS sequence"/>
</dbReference>
<keyword evidence="3" id="KW-0067">ATP-binding</keyword>
<protein>
    <recommendedName>
        <fullName evidence="8">DNA 3'-5' helicase</fullName>
        <ecNumber evidence="8">5.6.2.4</ecNumber>
    </recommendedName>
    <alternativeName>
        <fullName evidence="9">DNA 3'-5' helicase BLM</fullName>
    </alternativeName>
</protein>
<reference evidence="12 13" key="1">
    <citation type="submission" date="2022-05" db="EMBL/GenBank/DDBJ databases">
        <authorList>
            <consortium name="Genoscope - CEA"/>
            <person name="William W."/>
        </authorList>
    </citation>
    <scope>NUCLEOTIDE SEQUENCE [LARGE SCALE GENOMIC DNA]</scope>
</reference>
<dbReference type="Pfam" id="PF00270">
    <property type="entry name" value="DEAD"/>
    <property type="match status" value="1"/>
</dbReference>
<dbReference type="PROSITE" id="PS51194">
    <property type="entry name" value="HELICASE_CTER"/>
    <property type="match status" value="1"/>
</dbReference>
<dbReference type="SUPFAM" id="SSF52540">
    <property type="entry name" value="P-loop containing nucleoside triphosphate hydrolases"/>
    <property type="match status" value="1"/>
</dbReference>
<keyword evidence="2" id="KW-0547">Nucleotide-binding</keyword>
<dbReference type="EC" id="5.6.2.4" evidence="8"/>
<evidence type="ECO:0000256" key="9">
    <source>
        <dbReference type="ARBA" id="ARBA00044542"/>
    </source>
</evidence>
<evidence type="ECO:0000256" key="6">
    <source>
        <dbReference type="ARBA" id="ARBA00023242"/>
    </source>
</evidence>
<dbReference type="Pfam" id="PF00271">
    <property type="entry name" value="Helicase_C"/>
    <property type="match status" value="1"/>
</dbReference>
<comment type="caution">
    <text evidence="12">The sequence shown here is derived from an EMBL/GenBank/DDBJ whole genome shotgun (WGS) entry which is preliminary data.</text>
</comment>
<evidence type="ECO:0000313" key="12">
    <source>
        <dbReference type="EMBL" id="CAH3173349.1"/>
    </source>
</evidence>
<comment type="catalytic activity">
    <reaction evidence="7">
        <text>Couples ATP hydrolysis with the unwinding of duplex DNA by translocating in the 3'-5' direction.</text>
        <dbReference type="EC" id="5.6.2.4"/>
    </reaction>
</comment>
<dbReference type="Gene3D" id="3.40.50.300">
    <property type="entry name" value="P-loop containing nucleotide triphosphate hydrolases"/>
    <property type="match status" value="2"/>
</dbReference>
<proteinExistence type="inferred from homology"/>
<sequence>MGYCNYPKSAIVIVVCPLNALIECHMKELRQRGISCTCLSGDDADQDGALAGKYAFVFANPEALILNEKWRKMLQSPIYQSNLFGIVTDEAHLRSLAADKTPVMALTATATRETRQQIINGLNLKDNLHLIVASPNRSNIYLYACPRTLVYCKTTKECGQLFSFFKMELKENAYVSSDHKSDNMLIGMFHHNTLDKHKGRVSTSLYKPSGTCRVVFATNALGMGINFKDIAYVIHYGPGAL</sequence>
<keyword evidence="13" id="KW-1185">Reference proteome</keyword>
<name>A0ABN8R1X8_9CNID</name>
<dbReference type="PANTHER" id="PTHR13710:SF153">
    <property type="entry name" value="RECQ-LIKE DNA HELICASE BLM"/>
    <property type="match status" value="1"/>
</dbReference>
<feature type="domain" description="Helicase C-terminal" evidence="11">
    <location>
        <begin position="137"/>
        <end position="241"/>
    </location>
</feature>
<evidence type="ECO:0000256" key="1">
    <source>
        <dbReference type="ARBA" id="ARBA00005446"/>
    </source>
</evidence>
<dbReference type="InterPro" id="IPR027417">
    <property type="entry name" value="P-loop_NTPase"/>
</dbReference>
<feature type="domain" description="Helicase ATP-binding" evidence="10">
    <location>
        <begin position="1"/>
        <end position="128"/>
    </location>
</feature>
<dbReference type="PROSITE" id="PS51192">
    <property type="entry name" value="HELICASE_ATP_BIND_1"/>
    <property type="match status" value="1"/>
</dbReference>
<accession>A0ABN8R1X8</accession>
<evidence type="ECO:0000313" key="13">
    <source>
        <dbReference type="Proteomes" id="UP001159427"/>
    </source>
</evidence>
<keyword evidence="6" id="KW-0539">Nucleus</keyword>
<evidence type="ECO:0000259" key="10">
    <source>
        <dbReference type="PROSITE" id="PS51192"/>
    </source>
</evidence>
<keyword evidence="5" id="KW-0413">Isomerase</keyword>
<evidence type="ECO:0000256" key="2">
    <source>
        <dbReference type="ARBA" id="ARBA00022741"/>
    </source>
</evidence>
<dbReference type="InterPro" id="IPR011545">
    <property type="entry name" value="DEAD/DEAH_box_helicase_dom"/>
</dbReference>
<organism evidence="12 13">
    <name type="scientific">Porites evermanni</name>
    <dbReference type="NCBI Taxonomy" id="104178"/>
    <lineage>
        <taxon>Eukaryota</taxon>
        <taxon>Metazoa</taxon>
        <taxon>Cnidaria</taxon>
        <taxon>Anthozoa</taxon>
        <taxon>Hexacorallia</taxon>
        <taxon>Scleractinia</taxon>
        <taxon>Fungiina</taxon>
        <taxon>Poritidae</taxon>
        <taxon>Porites</taxon>
    </lineage>
</organism>
<evidence type="ECO:0000256" key="8">
    <source>
        <dbReference type="ARBA" id="ARBA00034808"/>
    </source>
</evidence>
<dbReference type="EMBL" id="CALNXI010001614">
    <property type="protein sequence ID" value="CAH3173349.1"/>
    <property type="molecule type" value="Genomic_DNA"/>
</dbReference>
<evidence type="ECO:0000256" key="5">
    <source>
        <dbReference type="ARBA" id="ARBA00023235"/>
    </source>
</evidence>
<evidence type="ECO:0000256" key="4">
    <source>
        <dbReference type="ARBA" id="ARBA00023125"/>
    </source>
</evidence>
<dbReference type="InterPro" id="IPR001650">
    <property type="entry name" value="Helicase_C-like"/>
</dbReference>
<dbReference type="InterPro" id="IPR014001">
    <property type="entry name" value="Helicase_ATP-bd"/>
</dbReference>
<dbReference type="PANTHER" id="PTHR13710">
    <property type="entry name" value="DNA HELICASE RECQ FAMILY MEMBER"/>
    <property type="match status" value="1"/>
</dbReference>
<comment type="similarity">
    <text evidence="1">Belongs to the helicase family. RecQ subfamily.</text>
</comment>
<evidence type="ECO:0000256" key="3">
    <source>
        <dbReference type="ARBA" id="ARBA00022840"/>
    </source>
</evidence>
<gene>
    <name evidence="12" type="ORF">PEVE_00009008</name>
</gene>
<evidence type="ECO:0000256" key="7">
    <source>
        <dbReference type="ARBA" id="ARBA00034617"/>
    </source>
</evidence>
<keyword evidence="4" id="KW-0238">DNA-binding</keyword>
<evidence type="ECO:0000259" key="11">
    <source>
        <dbReference type="PROSITE" id="PS51194"/>
    </source>
</evidence>